<comment type="caution">
    <text evidence="1">The sequence shown here is derived from an EMBL/GenBank/DDBJ whole genome shotgun (WGS) entry which is preliminary data.</text>
</comment>
<dbReference type="AlphaFoldDB" id="A0A0F8WDS4"/>
<organism evidence="1">
    <name type="scientific">marine sediment metagenome</name>
    <dbReference type="NCBI Taxonomy" id="412755"/>
    <lineage>
        <taxon>unclassified sequences</taxon>
        <taxon>metagenomes</taxon>
        <taxon>ecological metagenomes</taxon>
    </lineage>
</organism>
<gene>
    <name evidence="1" type="ORF">LCGC14_3079250</name>
</gene>
<reference evidence="1" key="1">
    <citation type="journal article" date="2015" name="Nature">
        <title>Complex archaea that bridge the gap between prokaryotes and eukaryotes.</title>
        <authorList>
            <person name="Spang A."/>
            <person name="Saw J.H."/>
            <person name="Jorgensen S.L."/>
            <person name="Zaremba-Niedzwiedzka K."/>
            <person name="Martijn J."/>
            <person name="Lind A.E."/>
            <person name="van Eijk R."/>
            <person name="Schleper C."/>
            <person name="Guy L."/>
            <person name="Ettema T.J."/>
        </authorList>
    </citation>
    <scope>NUCLEOTIDE SEQUENCE</scope>
</reference>
<feature type="non-terminal residue" evidence="1">
    <location>
        <position position="221"/>
    </location>
</feature>
<dbReference type="EMBL" id="LAZR01065717">
    <property type="protein sequence ID" value="KKK54977.1"/>
    <property type="molecule type" value="Genomic_DNA"/>
</dbReference>
<sequence>MPHGKDIAINLGDTDVSAFLNANAVTVNNELADVSAYQDEDRNFLGGLITGAVTLGGHFDVAAGAIDEELTNSLKTATLLSVAYGPALSDRWVGMSIQASNYTQQPPVGDVVVVNYTAQAEKGGVSRGTVLHPLANVESSAGEETKVDQGAATARGAVGFIHLVAFTGTDITVLIEDGATEGGAFNTLVAFAQLTGIGKERVAVAAAADTPNRWLKVSFAG</sequence>
<protein>
    <submittedName>
        <fullName evidence="1">Uncharacterized protein</fullName>
    </submittedName>
</protein>
<accession>A0A0F8WDS4</accession>
<name>A0A0F8WDS4_9ZZZZ</name>
<proteinExistence type="predicted"/>
<evidence type="ECO:0000313" key="1">
    <source>
        <dbReference type="EMBL" id="KKK54977.1"/>
    </source>
</evidence>